<dbReference type="Proteomes" id="UP000657574">
    <property type="component" value="Unassembled WGS sequence"/>
</dbReference>
<organism evidence="2 3">
    <name type="scientific">Streptomyces brasiliensis</name>
    <dbReference type="NCBI Taxonomy" id="1954"/>
    <lineage>
        <taxon>Bacteria</taxon>
        <taxon>Bacillati</taxon>
        <taxon>Actinomycetota</taxon>
        <taxon>Actinomycetes</taxon>
        <taxon>Kitasatosporales</taxon>
        <taxon>Streptomycetaceae</taxon>
        <taxon>Streptomyces</taxon>
    </lineage>
</organism>
<dbReference type="RefSeq" id="WP_189316566.1">
    <property type="nucleotide sequence ID" value="NZ_BMQA01000063.1"/>
</dbReference>
<dbReference type="InterPro" id="IPR036390">
    <property type="entry name" value="WH_DNA-bd_sf"/>
</dbReference>
<dbReference type="PROSITE" id="PS50043">
    <property type="entry name" value="HTH_LUXR_2"/>
    <property type="match status" value="1"/>
</dbReference>
<dbReference type="SMART" id="SM00421">
    <property type="entry name" value="HTH_LUXR"/>
    <property type="match status" value="1"/>
</dbReference>
<evidence type="ECO:0000313" key="3">
    <source>
        <dbReference type="Proteomes" id="UP000657574"/>
    </source>
</evidence>
<dbReference type="Pfam" id="PF00196">
    <property type="entry name" value="GerE"/>
    <property type="match status" value="1"/>
</dbReference>
<reference evidence="2" key="1">
    <citation type="journal article" date="2014" name="Int. J. Syst. Evol. Microbiol.">
        <title>Complete genome sequence of Corynebacterium casei LMG S-19264T (=DSM 44701T), isolated from a smear-ripened cheese.</title>
        <authorList>
            <consortium name="US DOE Joint Genome Institute (JGI-PGF)"/>
            <person name="Walter F."/>
            <person name="Albersmeier A."/>
            <person name="Kalinowski J."/>
            <person name="Ruckert C."/>
        </authorList>
    </citation>
    <scope>NUCLEOTIDE SEQUENCE</scope>
    <source>
        <strain evidence="2">JCM 3086</strain>
    </source>
</reference>
<dbReference type="AlphaFoldDB" id="A0A917P3V9"/>
<sequence length="355" mass="38516">MDVMSDGPWAGIGLDGLAGRVLEYLVGQSSADAATVATMVGAARDEVDRALRSLEDALLAMPVGGRPPRWKAGPPRSSLGSLLARRRAELADAERYLEQLHEIYDSTARPQHLVEVIEDAGEVSARYTHLLKASTREVLHLAKPPYVTGPSDNDVPQQGSARLEFQAGIRLRSVYDAEGFTDTVSLETALRGSADGGELRLSSRVPVKLVLFDRTTALLPLHEDRPSAGSLVVHSPAVVGALVALFENLWEQAVPVSLESREDWPVPRRSRETTRIDDRTQAILDLMATGMKDDAIARVLDISRRTVQKHVSEAGAALGARTRFQIALRAAERGWLKLEPPVQEPDGKGPEPGVL</sequence>
<comment type="caution">
    <text evidence="2">The sequence shown here is derived from an EMBL/GenBank/DDBJ whole genome shotgun (WGS) entry which is preliminary data.</text>
</comment>
<keyword evidence="3" id="KW-1185">Reference proteome</keyword>
<dbReference type="PANTHER" id="PTHR34293:SF1">
    <property type="entry name" value="HTH-TYPE TRANSCRIPTIONAL REGULATOR TRMBL2"/>
    <property type="match status" value="1"/>
</dbReference>
<proteinExistence type="predicted"/>
<dbReference type="InterPro" id="IPR036388">
    <property type="entry name" value="WH-like_DNA-bd_sf"/>
</dbReference>
<dbReference type="CDD" id="cd06170">
    <property type="entry name" value="LuxR_C_like"/>
    <property type="match status" value="1"/>
</dbReference>
<protein>
    <recommendedName>
        <fullName evidence="1">HTH luxR-type domain-containing protein</fullName>
    </recommendedName>
</protein>
<dbReference type="SUPFAM" id="SSF46785">
    <property type="entry name" value="Winged helix' DNA-binding domain"/>
    <property type="match status" value="1"/>
</dbReference>
<evidence type="ECO:0000259" key="1">
    <source>
        <dbReference type="PROSITE" id="PS50043"/>
    </source>
</evidence>
<evidence type="ECO:0000313" key="2">
    <source>
        <dbReference type="EMBL" id="GGJ60342.1"/>
    </source>
</evidence>
<accession>A0A917P3V9</accession>
<reference evidence="2" key="2">
    <citation type="submission" date="2020-09" db="EMBL/GenBank/DDBJ databases">
        <authorList>
            <person name="Sun Q."/>
            <person name="Ohkuma M."/>
        </authorList>
    </citation>
    <scope>NUCLEOTIDE SEQUENCE</scope>
    <source>
        <strain evidence="2">JCM 3086</strain>
    </source>
</reference>
<gene>
    <name evidence="2" type="ORF">GCM10010121_083690</name>
</gene>
<dbReference type="InterPro" id="IPR000792">
    <property type="entry name" value="Tscrpt_reg_LuxR_C"/>
</dbReference>
<dbReference type="PANTHER" id="PTHR34293">
    <property type="entry name" value="HTH-TYPE TRANSCRIPTIONAL REGULATOR TRMBL2"/>
    <property type="match status" value="1"/>
</dbReference>
<dbReference type="InterPro" id="IPR051797">
    <property type="entry name" value="TrmB-like"/>
</dbReference>
<dbReference type="SUPFAM" id="SSF46894">
    <property type="entry name" value="C-terminal effector domain of the bipartite response regulators"/>
    <property type="match status" value="1"/>
</dbReference>
<dbReference type="GO" id="GO:0003677">
    <property type="term" value="F:DNA binding"/>
    <property type="evidence" value="ECO:0007669"/>
    <property type="project" value="InterPro"/>
</dbReference>
<dbReference type="InterPro" id="IPR016032">
    <property type="entry name" value="Sig_transdc_resp-reg_C-effctor"/>
</dbReference>
<dbReference type="GO" id="GO:0006355">
    <property type="term" value="P:regulation of DNA-templated transcription"/>
    <property type="evidence" value="ECO:0007669"/>
    <property type="project" value="InterPro"/>
</dbReference>
<dbReference type="EMBL" id="BMQA01000063">
    <property type="protein sequence ID" value="GGJ60342.1"/>
    <property type="molecule type" value="Genomic_DNA"/>
</dbReference>
<dbReference type="Gene3D" id="1.10.10.10">
    <property type="entry name" value="Winged helix-like DNA-binding domain superfamily/Winged helix DNA-binding domain"/>
    <property type="match status" value="2"/>
</dbReference>
<feature type="domain" description="HTH luxR-type" evidence="1">
    <location>
        <begin position="269"/>
        <end position="334"/>
    </location>
</feature>
<name>A0A917P3V9_9ACTN</name>